<dbReference type="InterPro" id="IPR022812">
    <property type="entry name" value="Dynamin"/>
</dbReference>
<dbReference type="Pfam" id="PF24550">
    <property type="entry name" value="LIS_MGM1"/>
    <property type="match status" value="1"/>
</dbReference>
<evidence type="ECO:0000313" key="10">
    <source>
        <dbReference type="EMBL" id="KAK7208049.1"/>
    </source>
</evidence>
<reference evidence="10 11" key="1">
    <citation type="submission" date="2024-03" db="EMBL/GenBank/DDBJ databases">
        <title>Genome-scale model development and genomic sequencing of the oleaginous clade Lipomyces.</title>
        <authorList>
            <consortium name="Lawrence Berkeley National Laboratory"/>
            <person name="Czajka J.J."/>
            <person name="Han Y."/>
            <person name="Kim J."/>
            <person name="Mondo S.J."/>
            <person name="Hofstad B.A."/>
            <person name="Robles A."/>
            <person name="Haridas S."/>
            <person name="Riley R."/>
            <person name="LaButti K."/>
            <person name="Pangilinan J."/>
            <person name="Andreopoulos W."/>
            <person name="Lipzen A."/>
            <person name="Yan J."/>
            <person name="Wang M."/>
            <person name="Ng V."/>
            <person name="Grigoriev I.V."/>
            <person name="Spatafora J.W."/>
            <person name="Magnuson J.K."/>
            <person name="Baker S.E."/>
            <person name="Pomraning K.R."/>
        </authorList>
    </citation>
    <scope>NUCLEOTIDE SEQUENCE [LARGE SCALE GENOMIC DNA]</scope>
    <source>
        <strain evidence="10 11">Phaff 52-87</strain>
    </source>
</reference>
<evidence type="ECO:0000256" key="7">
    <source>
        <dbReference type="SAM" id="MobiDB-lite"/>
    </source>
</evidence>
<evidence type="ECO:0000259" key="9">
    <source>
        <dbReference type="PROSITE" id="PS51718"/>
    </source>
</evidence>
<dbReference type="PANTHER" id="PTHR11566:SF212">
    <property type="entry name" value="DYNAMIN"/>
    <property type="match status" value="1"/>
</dbReference>
<dbReference type="InterPro" id="IPR001401">
    <property type="entry name" value="Dynamin_GTPase"/>
</dbReference>
<dbReference type="Gene3D" id="3.40.50.300">
    <property type="entry name" value="P-loop containing nucleotide triphosphate hydrolases"/>
    <property type="match status" value="1"/>
</dbReference>
<feature type="domain" description="GED" evidence="8">
    <location>
        <begin position="833"/>
        <end position="926"/>
    </location>
</feature>
<evidence type="ECO:0000256" key="6">
    <source>
        <dbReference type="RuleBase" id="RU003932"/>
    </source>
</evidence>
<dbReference type="PROSITE" id="PS51718">
    <property type="entry name" value="G_DYNAMIN_2"/>
    <property type="match status" value="1"/>
</dbReference>
<keyword evidence="11" id="KW-1185">Reference proteome</keyword>
<dbReference type="Proteomes" id="UP001498771">
    <property type="component" value="Unassembled WGS sequence"/>
</dbReference>
<dbReference type="RefSeq" id="XP_064771082.1">
    <property type="nucleotide sequence ID" value="XM_064911726.1"/>
</dbReference>
<dbReference type="InterPro" id="IPR030381">
    <property type="entry name" value="G_DYNAMIN_dom"/>
</dbReference>
<keyword evidence="3" id="KW-0378">Hydrolase</keyword>
<sequence>MSRPMRYAASQMQRPSSSLLHYSTRRAARPFLYSQTRPRPYGGFESSNYRRIAAMTSGARGFSLFPGKIIAKMIRVPAAAGGAVVAGLAYVNYQVQEAAGYTQKQIDAAAEWISGTANNVKEGLEGLSTPEWFNSLFSSGTEGSSKSASEGSAEGARSDGNSGEEPSGGSEGGGGGEDTALAAAGTAAAVSSMGDSTDTDERIAASTSQMMLLTKKMIEIRGILQEIASSGAGSSSLTRLQLPSIVVIGSQSSGKSSVLEAIVGHEFLPKGNNMVTRRPIELTLVNSPDAAAEYGEFPALKLGKITDFSQIQRTLTDLNLAIPDSEAVSSDPIRLNIYSPHIPDLTLIDLPGYIQLAAADQPESLKSKISALCDKYIAAPNIILAISAADVDLANSTALRASRRVDPRGERTIGVITKMDLVDPKRALEILQNINYPLQMGYVGVISRIPTSRPSNGLLFRLGSGRESTDIGAVIARNEEGYFESHPEFSRLLEQSSTSLLAPASTLDKEQPASLGVINLRNKLMRTLEKTMAKNLQPTCDAIHQELEETVYQFKVEYNDRPLTAESYLAQSLDAFKLSFKEFASKFGREQVKALLRSELDQRVLDLLAQRYWNRLEESKAVGEPSTAGSIIRAVSDLPNAGNNDVYWLRQLDACVSSLTKSGVGRTSTTLVSNALSGEMEHLLNSGSFKSHPFVKTVIQDATNEILNSRFYSTADQVENCIKPYKYEVEVEDREWSRSREHAFALLKEELRQCEHAYGALQKSVGGNKKLMQVESFVEKHMKGQAKVEEANEVYGFSQALLEKGREGLFLSKRADILRLRMQALKSKQCRSKENKYYCPEIFLDVVADKLTQTAVLFLNVELLSDFYYHLPRELDSRVGHGLSATQIEQFAREDLKVRRHLELQEKKQKLELASEKIEGVIAMQKTRH</sequence>
<dbReference type="SUPFAM" id="SSF52540">
    <property type="entry name" value="P-loop containing nucleoside triphosphate hydrolases"/>
    <property type="match status" value="1"/>
</dbReference>
<dbReference type="Pfam" id="PF00350">
    <property type="entry name" value="Dynamin_N"/>
    <property type="match status" value="1"/>
</dbReference>
<dbReference type="GeneID" id="90037238"/>
<dbReference type="InterPro" id="IPR020850">
    <property type="entry name" value="GED_dom"/>
</dbReference>
<keyword evidence="4 6" id="KW-0342">GTP-binding</keyword>
<comment type="catalytic activity">
    <reaction evidence="5">
        <text>GTP + H2O = GDP + phosphate + H(+)</text>
        <dbReference type="Rhea" id="RHEA:19669"/>
        <dbReference type="ChEBI" id="CHEBI:15377"/>
        <dbReference type="ChEBI" id="CHEBI:15378"/>
        <dbReference type="ChEBI" id="CHEBI:37565"/>
        <dbReference type="ChEBI" id="CHEBI:43474"/>
        <dbReference type="ChEBI" id="CHEBI:58189"/>
        <dbReference type="EC" id="3.6.5.5"/>
    </reaction>
</comment>
<organism evidence="10 11">
    <name type="scientific">Myxozyma melibiosi</name>
    <dbReference type="NCBI Taxonomy" id="54550"/>
    <lineage>
        <taxon>Eukaryota</taxon>
        <taxon>Fungi</taxon>
        <taxon>Dikarya</taxon>
        <taxon>Ascomycota</taxon>
        <taxon>Saccharomycotina</taxon>
        <taxon>Lipomycetes</taxon>
        <taxon>Lipomycetales</taxon>
        <taxon>Lipomycetaceae</taxon>
        <taxon>Myxozyma</taxon>
    </lineage>
</organism>
<evidence type="ECO:0000256" key="4">
    <source>
        <dbReference type="ARBA" id="ARBA00023134"/>
    </source>
</evidence>
<accession>A0ABR1FDX3</accession>
<evidence type="ECO:0000313" key="11">
    <source>
        <dbReference type="Proteomes" id="UP001498771"/>
    </source>
</evidence>
<dbReference type="InterPro" id="IPR045063">
    <property type="entry name" value="Dynamin_N"/>
</dbReference>
<dbReference type="EMBL" id="JBBJBU010000001">
    <property type="protein sequence ID" value="KAK7208049.1"/>
    <property type="molecule type" value="Genomic_DNA"/>
</dbReference>
<dbReference type="InterPro" id="IPR056495">
    <property type="entry name" value="LIS_MGM1"/>
</dbReference>
<dbReference type="InterPro" id="IPR019762">
    <property type="entry name" value="Dynamin_GTPase_CS"/>
</dbReference>
<dbReference type="PANTHER" id="PTHR11566">
    <property type="entry name" value="DYNAMIN"/>
    <property type="match status" value="1"/>
</dbReference>
<dbReference type="CDD" id="cd08771">
    <property type="entry name" value="DLP_1"/>
    <property type="match status" value="1"/>
</dbReference>
<feature type="region of interest" description="Disordered" evidence="7">
    <location>
        <begin position="138"/>
        <end position="179"/>
    </location>
</feature>
<comment type="caution">
    <text evidence="10">The sequence shown here is derived from an EMBL/GenBank/DDBJ whole genome shotgun (WGS) entry which is preliminary data.</text>
</comment>
<feature type="domain" description="Dynamin-type G" evidence="9">
    <location>
        <begin position="239"/>
        <end position="538"/>
    </location>
</feature>
<evidence type="ECO:0000256" key="3">
    <source>
        <dbReference type="ARBA" id="ARBA00022801"/>
    </source>
</evidence>
<evidence type="ECO:0000259" key="8">
    <source>
        <dbReference type="PROSITE" id="PS51388"/>
    </source>
</evidence>
<dbReference type="PRINTS" id="PR00195">
    <property type="entry name" value="DYNAMIN"/>
</dbReference>
<feature type="compositionally biased region" description="Low complexity" evidence="7">
    <location>
        <begin position="138"/>
        <end position="168"/>
    </location>
</feature>
<keyword evidence="2 6" id="KW-0547">Nucleotide-binding</keyword>
<comment type="similarity">
    <text evidence="6">Belongs to the TRAFAC class dynamin-like GTPase superfamily. Dynamin/Fzo/YdjA family.</text>
</comment>
<dbReference type="SMART" id="SM00053">
    <property type="entry name" value="DYNc"/>
    <property type="match status" value="1"/>
</dbReference>
<dbReference type="PROSITE" id="PS51388">
    <property type="entry name" value="GED"/>
    <property type="match status" value="1"/>
</dbReference>
<gene>
    <name evidence="10" type="ORF">BZA70DRAFT_272796</name>
</gene>
<dbReference type="PROSITE" id="PS00410">
    <property type="entry name" value="G_DYNAMIN_1"/>
    <property type="match status" value="1"/>
</dbReference>
<evidence type="ECO:0000256" key="5">
    <source>
        <dbReference type="ARBA" id="ARBA00048040"/>
    </source>
</evidence>
<protein>
    <recommendedName>
        <fullName evidence="1">dynamin GTPase</fullName>
        <ecNumber evidence="1">3.6.5.5</ecNumber>
    </recommendedName>
</protein>
<dbReference type="InterPro" id="IPR027417">
    <property type="entry name" value="P-loop_NTPase"/>
</dbReference>
<name>A0ABR1FDX3_9ASCO</name>
<evidence type="ECO:0000256" key="2">
    <source>
        <dbReference type="ARBA" id="ARBA00022741"/>
    </source>
</evidence>
<proteinExistence type="inferred from homology"/>
<evidence type="ECO:0000256" key="1">
    <source>
        <dbReference type="ARBA" id="ARBA00011980"/>
    </source>
</evidence>
<dbReference type="EC" id="3.6.5.5" evidence="1"/>